<reference evidence="1 2" key="1">
    <citation type="journal article" date="2022" name="Plant J.">
        <title>Chromosome-level genome of Camellia lanceoleosa provides a valuable resource for understanding genome evolution and self-incompatibility.</title>
        <authorList>
            <person name="Gong W."/>
            <person name="Xiao S."/>
            <person name="Wang L."/>
            <person name="Liao Z."/>
            <person name="Chang Y."/>
            <person name="Mo W."/>
            <person name="Hu G."/>
            <person name="Li W."/>
            <person name="Zhao G."/>
            <person name="Zhu H."/>
            <person name="Hu X."/>
            <person name="Ji K."/>
            <person name="Xiang X."/>
            <person name="Song Q."/>
            <person name="Yuan D."/>
            <person name="Jin S."/>
            <person name="Zhang L."/>
        </authorList>
    </citation>
    <scope>NUCLEOTIDE SEQUENCE [LARGE SCALE GENOMIC DNA]</scope>
    <source>
        <strain evidence="1">SQ_2022a</strain>
    </source>
</reference>
<accession>A0ACC0I1T0</accession>
<proteinExistence type="predicted"/>
<gene>
    <name evidence="1" type="ORF">LOK49_LG04G00746</name>
</gene>
<evidence type="ECO:0000313" key="2">
    <source>
        <dbReference type="Proteomes" id="UP001060215"/>
    </source>
</evidence>
<evidence type="ECO:0000313" key="1">
    <source>
        <dbReference type="EMBL" id="KAI8018096.1"/>
    </source>
</evidence>
<name>A0ACC0I1T0_9ERIC</name>
<dbReference type="Proteomes" id="UP001060215">
    <property type="component" value="Chromosome 2"/>
</dbReference>
<organism evidence="1 2">
    <name type="scientific">Camellia lanceoleosa</name>
    <dbReference type="NCBI Taxonomy" id="1840588"/>
    <lineage>
        <taxon>Eukaryota</taxon>
        <taxon>Viridiplantae</taxon>
        <taxon>Streptophyta</taxon>
        <taxon>Embryophyta</taxon>
        <taxon>Tracheophyta</taxon>
        <taxon>Spermatophyta</taxon>
        <taxon>Magnoliopsida</taxon>
        <taxon>eudicotyledons</taxon>
        <taxon>Gunneridae</taxon>
        <taxon>Pentapetalae</taxon>
        <taxon>asterids</taxon>
        <taxon>Ericales</taxon>
        <taxon>Theaceae</taxon>
        <taxon>Camellia</taxon>
    </lineage>
</organism>
<keyword evidence="2" id="KW-1185">Reference proteome</keyword>
<sequence length="104" mass="12096">MIQLWSHWPKNEDDEDDYPTTQWQFRDAIAMEETNSICLVNECGDFGFLDLRSIDMSVRLGTDRLGRSNGGSICDFSVGGDRLFAFHYEQNVFDIWETPQKPIR</sequence>
<comment type="caution">
    <text evidence="1">The sequence shown here is derived from an EMBL/GenBank/DDBJ whole genome shotgun (WGS) entry which is preliminary data.</text>
</comment>
<protein>
    <submittedName>
        <fullName evidence="1">BTB/POZ domain-containing protein</fullName>
    </submittedName>
</protein>
<dbReference type="EMBL" id="CM045759">
    <property type="protein sequence ID" value="KAI8018096.1"/>
    <property type="molecule type" value="Genomic_DNA"/>
</dbReference>